<evidence type="ECO:0000313" key="2">
    <source>
        <dbReference type="EMBL" id="RED54522.1"/>
    </source>
</evidence>
<proteinExistence type="predicted"/>
<feature type="compositionally biased region" description="Basic and acidic residues" evidence="1">
    <location>
        <begin position="26"/>
        <end position="39"/>
    </location>
</feature>
<comment type="caution">
    <text evidence="2">The sequence shown here is derived from an EMBL/GenBank/DDBJ whole genome shotgun (WGS) entry which is preliminary data.</text>
</comment>
<name>A0A3D9HYD2_9BACL</name>
<gene>
    <name evidence="2" type="ORF">DFP95_12448</name>
</gene>
<feature type="region of interest" description="Disordered" evidence="1">
    <location>
        <begin position="16"/>
        <end position="39"/>
    </location>
</feature>
<organism evidence="2 3">
    <name type="scientific">Cohnella lupini</name>
    <dbReference type="NCBI Taxonomy" id="1294267"/>
    <lineage>
        <taxon>Bacteria</taxon>
        <taxon>Bacillati</taxon>
        <taxon>Bacillota</taxon>
        <taxon>Bacilli</taxon>
        <taxon>Bacillales</taxon>
        <taxon>Paenibacillaceae</taxon>
        <taxon>Cohnella</taxon>
    </lineage>
</organism>
<evidence type="ECO:0000313" key="3">
    <source>
        <dbReference type="Proteomes" id="UP000256869"/>
    </source>
</evidence>
<dbReference type="AlphaFoldDB" id="A0A3D9HYD2"/>
<dbReference type="EMBL" id="QRDY01000024">
    <property type="protein sequence ID" value="RED54522.1"/>
    <property type="molecule type" value="Genomic_DNA"/>
</dbReference>
<reference evidence="2 3" key="1">
    <citation type="submission" date="2018-07" db="EMBL/GenBank/DDBJ databases">
        <title>Genomic Encyclopedia of Type Strains, Phase III (KMG-III): the genomes of soil and plant-associated and newly described type strains.</title>
        <authorList>
            <person name="Whitman W."/>
        </authorList>
    </citation>
    <scope>NUCLEOTIDE SEQUENCE [LARGE SCALE GENOMIC DNA]</scope>
    <source>
        <strain evidence="2 3">CECT 8236</strain>
    </source>
</reference>
<evidence type="ECO:0000256" key="1">
    <source>
        <dbReference type="SAM" id="MobiDB-lite"/>
    </source>
</evidence>
<keyword evidence="3" id="KW-1185">Reference proteome</keyword>
<dbReference type="Proteomes" id="UP000256869">
    <property type="component" value="Unassembled WGS sequence"/>
</dbReference>
<sequence>MGMFLASRRGDFAQVDPMYAIPTDRPSSDEYKGSDEGFN</sequence>
<protein>
    <submittedName>
        <fullName evidence="2">Uncharacterized protein</fullName>
    </submittedName>
</protein>
<accession>A0A3D9HYD2</accession>